<dbReference type="PROSITE" id="PS00144">
    <property type="entry name" value="ASN_GLN_ASE_1"/>
    <property type="match status" value="1"/>
</dbReference>
<evidence type="ECO:0000313" key="10">
    <source>
        <dbReference type="Proteomes" id="UP000292298"/>
    </source>
</evidence>
<feature type="binding site" evidence="4">
    <location>
        <begin position="88"/>
        <end position="89"/>
    </location>
    <ligand>
        <name>substrate</name>
    </ligand>
</feature>
<name>A0A4Q8CZ38_9GAMM</name>
<evidence type="ECO:0000256" key="3">
    <source>
        <dbReference type="PIRSR" id="PIRSR001220-1"/>
    </source>
</evidence>
<dbReference type="InterPro" id="IPR020827">
    <property type="entry name" value="Asparaginase/glutaminase_AS1"/>
</dbReference>
<dbReference type="Proteomes" id="UP000292298">
    <property type="component" value="Unassembled WGS sequence"/>
</dbReference>
<dbReference type="GO" id="GO:0006528">
    <property type="term" value="P:asparagine metabolic process"/>
    <property type="evidence" value="ECO:0007669"/>
    <property type="project" value="InterPro"/>
</dbReference>
<feature type="active site" evidence="6">
    <location>
        <position position="88"/>
    </location>
</feature>
<dbReference type="PROSITE" id="PS51732">
    <property type="entry name" value="ASN_GLN_ASE_3"/>
    <property type="match status" value="1"/>
</dbReference>
<dbReference type="InterPro" id="IPR006034">
    <property type="entry name" value="Asparaginase/glutaminase-like"/>
</dbReference>
<reference evidence="9 10" key="1">
    <citation type="submission" date="2019-02" db="EMBL/GenBank/DDBJ databases">
        <title>Genomic Encyclopedia of Type Strains, Phase IV (KMG-IV): sequencing the most valuable type-strain genomes for metagenomic binning, comparative biology and taxonomic classification.</title>
        <authorList>
            <person name="Goeker M."/>
        </authorList>
    </citation>
    <scope>NUCLEOTIDE SEQUENCE [LARGE SCALE GENOMIC DNA]</scope>
    <source>
        <strain evidence="9 10">DSM 21056</strain>
    </source>
</reference>
<dbReference type="InterPro" id="IPR004550">
    <property type="entry name" value="AsnASE_II"/>
</dbReference>
<dbReference type="InterPro" id="IPR027474">
    <property type="entry name" value="L-asparaginase_N"/>
</dbReference>
<dbReference type="PROSITE" id="PS00917">
    <property type="entry name" value="ASN_GLN_ASE_2"/>
    <property type="match status" value="1"/>
</dbReference>
<dbReference type="PIRSF" id="PIRSF500176">
    <property type="entry name" value="L_ASNase"/>
    <property type="match status" value="1"/>
</dbReference>
<dbReference type="InterPro" id="IPR040919">
    <property type="entry name" value="Asparaginase_C"/>
</dbReference>
<dbReference type="SMART" id="SM00870">
    <property type="entry name" value="Asparaginase"/>
    <property type="match status" value="1"/>
</dbReference>
<dbReference type="GO" id="GO:0004067">
    <property type="term" value="F:asparaginase activity"/>
    <property type="evidence" value="ECO:0007669"/>
    <property type="project" value="UniProtKB-UniRule"/>
</dbReference>
<feature type="binding site" evidence="4">
    <location>
        <position position="55"/>
    </location>
    <ligand>
        <name>substrate</name>
    </ligand>
</feature>
<gene>
    <name evidence="9" type="ORF">EV698_0520</name>
</gene>
<accession>A0A4Q8CZ38</accession>
<sequence length="330" mass="34244">MIHLLTTGGTIASTASDQGRNVAGALSADHLMERIGAAMGDEHPVQSESLLQKPSNAISLQDLWRIAERCEALLGEAATEGIVITHGTDTLEDTAWFLQQALGDCRRPVVVTGSQRALHETGSDAPRNLVDAIRAASAPESRGQGVLVVFDEEIHSATLVRKMSSYRLAGFGSPGYGPIGQIDGAALRYALRARPADPVPRGEVIPRVDILTAAIDGTCLIDAAVTDGARGLVIDALGRGQVPPDWVPAIERASSAGIPIAVTSSTGSGPVRTVYEYIGSLESIIAVGALPAGALTARQARILLIMLLSAGASRAELAAGLTRVAGWPAD</sequence>
<comment type="similarity">
    <text evidence="1">Belongs to the asparaginase 1 family.</text>
</comment>
<feature type="active site" description="O-isoaspartyl threonine intermediate" evidence="3">
    <location>
        <position position="10"/>
    </location>
</feature>
<protein>
    <submittedName>
        <fullName evidence="9">L-asparaginase</fullName>
    </submittedName>
</protein>
<dbReference type="Gene3D" id="3.40.50.1170">
    <property type="entry name" value="L-asparaginase, N-terminal domain"/>
    <property type="match status" value="1"/>
</dbReference>
<evidence type="ECO:0000256" key="2">
    <source>
        <dbReference type="ARBA" id="ARBA00022801"/>
    </source>
</evidence>
<dbReference type="SUPFAM" id="SSF53774">
    <property type="entry name" value="Glutaminase/Asparaginase"/>
    <property type="match status" value="1"/>
</dbReference>
<evidence type="ECO:0000256" key="1">
    <source>
        <dbReference type="ARBA" id="ARBA00010518"/>
    </source>
</evidence>
<evidence type="ECO:0000256" key="5">
    <source>
        <dbReference type="PROSITE-ProRule" id="PRU10099"/>
    </source>
</evidence>
<feature type="active site" evidence="5">
    <location>
        <position position="10"/>
    </location>
</feature>
<dbReference type="InterPro" id="IPR036152">
    <property type="entry name" value="Asp/glu_Ase-like_sf"/>
</dbReference>
<dbReference type="SFLD" id="SFLDS00057">
    <property type="entry name" value="Glutaminase/Asparaginase"/>
    <property type="match status" value="1"/>
</dbReference>
<dbReference type="Gene3D" id="3.40.50.40">
    <property type="match status" value="1"/>
</dbReference>
<keyword evidence="10" id="KW-1185">Reference proteome</keyword>
<dbReference type="Pfam" id="PF17763">
    <property type="entry name" value="Asparaginase_C"/>
    <property type="match status" value="1"/>
</dbReference>
<dbReference type="PRINTS" id="PR00139">
    <property type="entry name" value="ASNGLNASE"/>
</dbReference>
<dbReference type="PANTHER" id="PTHR11707">
    <property type="entry name" value="L-ASPARAGINASE"/>
    <property type="match status" value="1"/>
</dbReference>
<evidence type="ECO:0000259" key="7">
    <source>
        <dbReference type="Pfam" id="PF00710"/>
    </source>
</evidence>
<dbReference type="InterPro" id="IPR027475">
    <property type="entry name" value="Asparaginase/glutaminase_AS2"/>
</dbReference>
<proteinExistence type="inferred from homology"/>
<dbReference type="OrthoDB" id="9788068at2"/>
<comment type="caution">
    <text evidence="9">The sequence shown here is derived from an EMBL/GenBank/DDBJ whole genome shotgun (WGS) entry which is preliminary data.</text>
</comment>
<dbReference type="PANTHER" id="PTHR11707:SF28">
    <property type="entry name" value="60 KDA LYSOPHOSPHOLIPASE"/>
    <property type="match status" value="1"/>
</dbReference>
<dbReference type="InterPro" id="IPR027473">
    <property type="entry name" value="L-asparaginase_C"/>
</dbReference>
<dbReference type="CDD" id="cd08964">
    <property type="entry name" value="L-asparaginase_II"/>
    <property type="match status" value="1"/>
</dbReference>
<dbReference type="InterPro" id="IPR037152">
    <property type="entry name" value="L-asparaginase_N_sf"/>
</dbReference>
<dbReference type="AlphaFoldDB" id="A0A4Q8CZ38"/>
<organism evidence="9 10">
    <name type="scientific">Spiribacter vilamensis</name>
    <dbReference type="NCBI Taxonomy" id="531306"/>
    <lineage>
        <taxon>Bacteria</taxon>
        <taxon>Pseudomonadati</taxon>
        <taxon>Pseudomonadota</taxon>
        <taxon>Gammaproteobacteria</taxon>
        <taxon>Chromatiales</taxon>
        <taxon>Ectothiorhodospiraceae</taxon>
        <taxon>Spiribacter</taxon>
    </lineage>
</organism>
<evidence type="ECO:0000256" key="4">
    <source>
        <dbReference type="PIRSR" id="PIRSR001220-2"/>
    </source>
</evidence>
<evidence type="ECO:0000256" key="6">
    <source>
        <dbReference type="PROSITE-ProRule" id="PRU10100"/>
    </source>
</evidence>
<dbReference type="EMBL" id="SHLI01000001">
    <property type="protein sequence ID" value="RZU98276.1"/>
    <property type="molecule type" value="Genomic_DNA"/>
</dbReference>
<dbReference type="Pfam" id="PF00710">
    <property type="entry name" value="Asparaginase"/>
    <property type="match status" value="1"/>
</dbReference>
<evidence type="ECO:0000259" key="8">
    <source>
        <dbReference type="Pfam" id="PF17763"/>
    </source>
</evidence>
<dbReference type="RefSeq" id="WP_130502608.1">
    <property type="nucleotide sequence ID" value="NZ_SHLI01000001.1"/>
</dbReference>
<keyword evidence="2" id="KW-0378">Hydrolase</keyword>
<dbReference type="PIRSF" id="PIRSF001220">
    <property type="entry name" value="L-ASNase_gatD"/>
    <property type="match status" value="1"/>
</dbReference>
<feature type="domain" description="L-asparaginase N-terminal" evidence="7">
    <location>
        <begin position="2"/>
        <end position="190"/>
    </location>
</feature>
<evidence type="ECO:0000313" key="9">
    <source>
        <dbReference type="EMBL" id="RZU98276.1"/>
    </source>
</evidence>
<feature type="domain" description="Asparaginase/glutaminase C-terminal" evidence="8">
    <location>
        <begin position="208"/>
        <end position="318"/>
    </location>
</feature>